<organism evidence="9 10">
    <name type="scientific">Paenibacillus paeoniae</name>
    <dbReference type="NCBI Taxonomy" id="2292705"/>
    <lineage>
        <taxon>Bacteria</taxon>
        <taxon>Bacillati</taxon>
        <taxon>Bacillota</taxon>
        <taxon>Bacilli</taxon>
        <taxon>Bacillales</taxon>
        <taxon>Paenibacillaceae</taxon>
        <taxon>Paenibacillus</taxon>
    </lineage>
</organism>
<protein>
    <submittedName>
        <fullName evidence="9">Carbohydrate ABC transporter permease</fullName>
    </submittedName>
</protein>
<evidence type="ECO:0000313" key="9">
    <source>
        <dbReference type="EMBL" id="REK69487.1"/>
    </source>
</evidence>
<dbReference type="AlphaFoldDB" id="A0A371P0M4"/>
<dbReference type="OrthoDB" id="9810086at2"/>
<dbReference type="PANTHER" id="PTHR43744:SF8">
    <property type="entry name" value="SN-GLYCEROL-3-PHOSPHATE TRANSPORT SYSTEM PERMEASE PROTEIN UGPE"/>
    <property type="match status" value="1"/>
</dbReference>
<feature type="transmembrane region" description="Helical" evidence="7">
    <location>
        <begin position="155"/>
        <end position="178"/>
    </location>
</feature>
<comment type="subcellular location">
    <subcellularLocation>
        <location evidence="1 7">Cell membrane</location>
        <topology evidence="1 7">Multi-pass membrane protein</topology>
    </subcellularLocation>
</comment>
<evidence type="ECO:0000256" key="7">
    <source>
        <dbReference type="RuleBase" id="RU363032"/>
    </source>
</evidence>
<comment type="caution">
    <text evidence="9">The sequence shown here is derived from an EMBL/GenBank/DDBJ whole genome shotgun (WGS) entry which is preliminary data.</text>
</comment>
<feature type="transmembrane region" description="Helical" evidence="7">
    <location>
        <begin position="199"/>
        <end position="224"/>
    </location>
</feature>
<dbReference type="PROSITE" id="PS50928">
    <property type="entry name" value="ABC_TM1"/>
    <property type="match status" value="1"/>
</dbReference>
<gene>
    <name evidence="9" type="ORF">DX130_23545</name>
</gene>
<dbReference type="PANTHER" id="PTHR43744">
    <property type="entry name" value="ABC TRANSPORTER PERMEASE PROTEIN MG189-RELATED-RELATED"/>
    <property type="match status" value="1"/>
</dbReference>
<feature type="transmembrane region" description="Helical" evidence="7">
    <location>
        <begin position="27"/>
        <end position="48"/>
    </location>
</feature>
<dbReference type="GO" id="GO:0005886">
    <property type="term" value="C:plasma membrane"/>
    <property type="evidence" value="ECO:0007669"/>
    <property type="project" value="UniProtKB-SubCell"/>
</dbReference>
<accession>A0A371P0M4</accession>
<keyword evidence="2 7" id="KW-0813">Transport</keyword>
<feature type="domain" description="ABC transmembrane type-1" evidence="8">
    <location>
        <begin position="87"/>
        <end position="278"/>
    </location>
</feature>
<feature type="transmembrane region" description="Helical" evidence="7">
    <location>
        <begin position="122"/>
        <end position="143"/>
    </location>
</feature>
<keyword evidence="4 7" id="KW-0812">Transmembrane</keyword>
<keyword evidence="10" id="KW-1185">Reference proteome</keyword>
<proteinExistence type="inferred from homology"/>
<feature type="transmembrane region" description="Helical" evidence="7">
    <location>
        <begin position="257"/>
        <end position="278"/>
    </location>
</feature>
<keyword evidence="5 7" id="KW-1133">Transmembrane helix</keyword>
<dbReference type="RefSeq" id="WP_116049556.1">
    <property type="nucleotide sequence ID" value="NZ_QUBQ01000007.1"/>
</dbReference>
<keyword evidence="3" id="KW-1003">Cell membrane</keyword>
<dbReference type="Proteomes" id="UP000261905">
    <property type="component" value="Unassembled WGS sequence"/>
</dbReference>
<reference evidence="9 10" key="1">
    <citation type="submission" date="2018-08" db="EMBL/GenBank/DDBJ databases">
        <title>Paenibacillus sp. M4BSY-1, whole genome shotgun sequence.</title>
        <authorList>
            <person name="Tuo L."/>
        </authorList>
    </citation>
    <scope>NUCLEOTIDE SEQUENCE [LARGE SCALE GENOMIC DNA]</scope>
    <source>
        <strain evidence="9 10">M4BSY-1</strain>
    </source>
</reference>
<evidence type="ECO:0000259" key="8">
    <source>
        <dbReference type="PROSITE" id="PS50928"/>
    </source>
</evidence>
<dbReference type="GO" id="GO:0055085">
    <property type="term" value="P:transmembrane transport"/>
    <property type="evidence" value="ECO:0007669"/>
    <property type="project" value="InterPro"/>
</dbReference>
<evidence type="ECO:0000256" key="3">
    <source>
        <dbReference type="ARBA" id="ARBA00022475"/>
    </source>
</evidence>
<evidence type="ECO:0000256" key="2">
    <source>
        <dbReference type="ARBA" id="ARBA00022448"/>
    </source>
</evidence>
<name>A0A371P0M4_9BACL</name>
<dbReference type="EMBL" id="QUBQ01000007">
    <property type="protein sequence ID" value="REK69487.1"/>
    <property type="molecule type" value="Genomic_DNA"/>
</dbReference>
<evidence type="ECO:0000256" key="5">
    <source>
        <dbReference type="ARBA" id="ARBA00022989"/>
    </source>
</evidence>
<evidence type="ECO:0000313" key="10">
    <source>
        <dbReference type="Proteomes" id="UP000261905"/>
    </source>
</evidence>
<comment type="similarity">
    <text evidence="7">Belongs to the binding-protein-dependent transport system permease family.</text>
</comment>
<evidence type="ECO:0000256" key="4">
    <source>
        <dbReference type="ARBA" id="ARBA00022692"/>
    </source>
</evidence>
<dbReference type="CDD" id="cd06261">
    <property type="entry name" value="TM_PBP2"/>
    <property type="match status" value="1"/>
</dbReference>
<dbReference type="Pfam" id="PF00528">
    <property type="entry name" value="BPD_transp_1"/>
    <property type="match status" value="1"/>
</dbReference>
<evidence type="ECO:0000256" key="6">
    <source>
        <dbReference type="ARBA" id="ARBA00023136"/>
    </source>
</evidence>
<dbReference type="InterPro" id="IPR000515">
    <property type="entry name" value="MetI-like"/>
</dbReference>
<dbReference type="InterPro" id="IPR035906">
    <property type="entry name" value="MetI-like_sf"/>
</dbReference>
<dbReference type="SUPFAM" id="SSF161098">
    <property type="entry name" value="MetI-like"/>
    <property type="match status" value="1"/>
</dbReference>
<feature type="transmembrane region" description="Helical" evidence="7">
    <location>
        <begin position="87"/>
        <end position="110"/>
    </location>
</feature>
<evidence type="ECO:0000256" key="1">
    <source>
        <dbReference type="ARBA" id="ARBA00004651"/>
    </source>
</evidence>
<keyword evidence="6 7" id="KW-0472">Membrane</keyword>
<dbReference type="Gene3D" id="1.10.3720.10">
    <property type="entry name" value="MetI-like"/>
    <property type="match status" value="1"/>
</dbReference>
<sequence>MQQLARGDQKINTVKTRRKINISLGSFLSYLVLFGWSLSTIYAMFWIVNNSFKVSRDVMNNSFKIAFDPVMVNYTNAFDRVNIGKGYLNSLIMSGGTVLLVLLFGGLAAYVLSRFNFRGRRVLFSILYASLLIPAFATVVPVYELLIKTKLVNTYFGLMFPHTAGNLTFAILVLAGYMATIPKELEEAAFIDGCNRFSLFVKILLPISRPAFASAAIFVFLWSYNDLFSALIFVNKEAVRPIVLLLSEISSQYGTDFGLMATAVSLTVVPVLLVYLFISKYIEKGLTEGAVKG</sequence>